<evidence type="ECO:0000313" key="4">
    <source>
        <dbReference type="Proteomes" id="UP001163293"/>
    </source>
</evidence>
<dbReference type="RefSeq" id="WP_264398994.1">
    <property type="nucleotide sequence ID" value="NZ_CP101184.1"/>
</dbReference>
<gene>
    <name evidence="3" type="ORF">NL394_24130</name>
</gene>
<keyword evidence="1" id="KW-0175">Coiled coil</keyword>
<keyword evidence="3" id="KW-0614">Plasmid</keyword>
<evidence type="ECO:0000256" key="1">
    <source>
        <dbReference type="SAM" id="Coils"/>
    </source>
</evidence>
<evidence type="ECO:0000256" key="2">
    <source>
        <dbReference type="SAM" id="MobiDB-lite"/>
    </source>
</evidence>
<feature type="compositionally biased region" description="Basic and acidic residues" evidence="2">
    <location>
        <begin position="60"/>
        <end position="70"/>
    </location>
</feature>
<protein>
    <submittedName>
        <fullName evidence="3">Uncharacterized protein</fullName>
    </submittedName>
</protein>
<evidence type="ECO:0000313" key="3">
    <source>
        <dbReference type="EMBL" id="UYW00282.1"/>
    </source>
</evidence>
<dbReference type="Proteomes" id="UP001163293">
    <property type="component" value="Plasmid unnamed7"/>
</dbReference>
<organism evidence="3 4">
    <name type="scientific">Paenarthrobacter ureafaciens</name>
    <dbReference type="NCBI Taxonomy" id="37931"/>
    <lineage>
        <taxon>Bacteria</taxon>
        <taxon>Bacillati</taxon>
        <taxon>Actinomycetota</taxon>
        <taxon>Actinomycetes</taxon>
        <taxon>Micrococcales</taxon>
        <taxon>Micrococcaceae</taxon>
        <taxon>Paenarthrobacter</taxon>
    </lineage>
</organism>
<dbReference type="EMBL" id="CP101192">
    <property type="protein sequence ID" value="UYW00282.1"/>
    <property type="molecule type" value="Genomic_DNA"/>
</dbReference>
<proteinExistence type="predicted"/>
<feature type="coiled-coil region" evidence="1">
    <location>
        <begin position="28"/>
        <end position="55"/>
    </location>
</feature>
<reference evidence="3" key="1">
    <citation type="submission" date="2022-07" db="EMBL/GenBank/DDBJ databases">
        <authorList>
            <person name="Wu T."/>
        </authorList>
    </citation>
    <scope>NUCLEOTIDE SEQUENCE</scope>
    <source>
        <strain evidence="3">SD-1</strain>
        <plasmid evidence="3">unnamed7</plasmid>
    </source>
</reference>
<feature type="region of interest" description="Disordered" evidence="2">
    <location>
        <begin position="60"/>
        <end position="111"/>
    </location>
</feature>
<accession>A0AAX3EQ85</accession>
<keyword evidence="4" id="KW-1185">Reference proteome</keyword>
<geneLocation type="plasmid" evidence="3 4">
    <name>unnamed7</name>
</geneLocation>
<dbReference type="AlphaFoldDB" id="A0AAX3EQ85"/>
<name>A0AAX3EQ85_PAEUR</name>
<sequence length="111" mass="12451">MDIQSIEQAAAAKLDADRNERISFIREIAEASLKYRSARENLTAAESELSQLHRAARNHGWTEKDLKDFGIEPNPKNLGGRPRQKPERRAPNRDTNGSSVSGIEIPGRDEQ</sequence>